<reference evidence="1 2" key="1">
    <citation type="submission" date="2020-12" db="EMBL/GenBank/DDBJ databases">
        <title>Oil enriched cultivation method for isolating marine PHA-producing bacteria.</title>
        <authorList>
            <person name="Zheng W."/>
            <person name="Yu S."/>
            <person name="Huang Y."/>
        </authorList>
    </citation>
    <scope>NUCLEOTIDE SEQUENCE [LARGE SCALE GENOMIC DNA]</scope>
    <source>
        <strain evidence="1 2">SY-2-6</strain>
    </source>
</reference>
<dbReference type="Proteomes" id="UP000663970">
    <property type="component" value="Unassembled WGS sequence"/>
</dbReference>
<organism evidence="1 2">
    <name type="scientific">Halobacillus kuroshimensis</name>
    <dbReference type="NCBI Taxonomy" id="302481"/>
    <lineage>
        <taxon>Bacteria</taxon>
        <taxon>Bacillati</taxon>
        <taxon>Bacillota</taxon>
        <taxon>Bacilli</taxon>
        <taxon>Bacillales</taxon>
        <taxon>Bacillaceae</taxon>
        <taxon>Halobacillus</taxon>
    </lineage>
</organism>
<gene>
    <name evidence="1" type="ORF">JF544_18425</name>
</gene>
<evidence type="ECO:0000313" key="1">
    <source>
        <dbReference type="EMBL" id="MBN8237225.1"/>
    </source>
</evidence>
<sequence length="63" mass="6744">MVTPPGTARAEDPLGQATSAVGVPTAFIHQQAECDPSHDKWTTLTGYPQTFSTVKNHPYKGGF</sequence>
<keyword evidence="2" id="KW-1185">Reference proteome</keyword>
<dbReference type="EMBL" id="JAEKJY010000008">
    <property type="protein sequence ID" value="MBN8237225.1"/>
    <property type="molecule type" value="Genomic_DNA"/>
</dbReference>
<accession>A0ABS3E0U9</accession>
<evidence type="ECO:0000313" key="2">
    <source>
        <dbReference type="Proteomes" id="UP000663970"/>
    </source>
</evidence>
<dbReference type="RefSeq" id="WP_206936023.1">
    <property type="nucleotide sequence ID" value="NZ_JAEKJY010000008.1"/>
</dbReference>
<proteinExistence type="predicted"/>
<protein>
    <submittedName>
        <fullName evidence="1">Uncharacterized protein</fullName>
    </submittedName>
</protein>
<name>A0ABS3E0U9_9BACI</name>
<comment type="caution">
    <text evidence="1">The sequence shown here is derived from an EMBL/GenBank/DDBJ whole genome shotgun (WGS) entry which is preliminary data.</text>
</comment>